<dbReference type="OrthoDB" id="3181669at2759"/>
<sequence length="493" mass="56297">MLKTCWNTTLPVSRLPPELLLLVFEDWASECYTETQETEPETRPYAWIRCTHVCRRWRELALSSPFLWRRIVPTSPEWTQELLSRSRQTPLLVNFNSSDFKSAWNISRVRQEGTHHLLRHQFHRFREVHMDAFDLDNPTGVTAPLLTSLRIMGFYENPVASYLFRNTTADQMPDDSWVFARDGLPALRRLDVFVATQPIIWSCFRTTLQTLRTRFIRPRPSAAAWLAALREMPSLRDLDIDLGDMLAGAHTPEWNPLGPVSGPVILPALTGLAITDECDGRSSAELLSGLVLPIVDHIDVDLLSARYEMESPAYLVSLLNAIKPLCRGCRLDNLQLDVREDLNAVMIKLEPLFIMPDHTFPPSLQSTWGEGLPYIRLCIYSDLTRSTLREYLRAMQDVRVLRVGGDPAQDESRRAPIFPHLNTLRLLGLSWVPRDDDEDSRSDSDEEDDDAPFKRDAESLMKQTAKVMQSRKKAGCEIAYIVLAEKLSATPNK</sequence>
<dbReference type="EMBL" id="JH930473">
    <property type="protein sequence ID" value="EKM54860.1"/>
    <property type="molecule type" value="Genomic_DNA"/>
</dbReference>
<dbReference type="RefSeq" id="XP_007397535.1">
    <property type="nucleotide sequence ID" value="XM_007397473.1"/>
</dbReference>
<dbReference type="InParanoid" id="K5W6V2"/>
<dbReference type="Pfam" id="PF12937">
    <property type="entry name" value="F-box-like"/>
    <property type="match status" value="1"/>
</dbReference>
<keyword evidence="4" id="KW-1185">Reference proteome</keyword>
<dbReference type="HOGENOM" id="CLU_514454_0_0_1"/>
<dbReference type="AlphaFoldDB" id="K5W6V2"/>
<proteinExistence type="predicted"/>
<name>K5W6V2_PHACS</name>
<gene>
    <name evidence="3" type="ORF">PHACADRAFT_259015</name>
</gene>
<accession>K5W6V2</accession>
<dbReference type="Gene3D" id="1.20.1280.50">
    <property type="match status" value="1"/>
</dbReference>
<dbReference type="KEGG" id="pco:PHACADRAFT_259015"/>
<dbReference type="InterPro" id="IPR001810">
    <property type="entry name" value="F-box_dom"/>
</dbReference>
<evidence type="ECO:0000313" key="4">
    <source>
        <dbReference type="Proteomes" id="UP000008370"/>
    </source>
</evidence>
<feature type="compositionally biased region" description="Acidic residues" evidence="1">
    <location>
        <begin position="435"/>
        <end position="450"/>
    </location>
</feature>
<dbReference type="SUPFAM" id="SSF81383">
    <property type="entry name" value="F-box domain"/>
    <property type="match status" value="1"/>
</dbReference>
<dbReference type="InterPro" id="IPR036047">
    <property type="entry name" value="F-box-like_dom_sf"/>
</dbReference>
<dbReference type="Proteomes" id="UP000008370">
    <property type="component" value="Unassembled WGS sequence"/>
</dbReference>
<feature type="domain" description="F-box" evidence="2">
    <location>
        <begin position="13"/>
        <end position="72"/>
    </location>
</feature>
<organism evidence="3 4">
    <name type="scientific">Phanerochaete carnosa (strain HHB-10118-sp)</name>
    <name type="common">White-rot fungus</name>
    <name type="synonym">Peniophora carnosa</name>
    <dbReference type="NCBI Taxonomy" id="650164"/>
    <lineage>
        <taxon>Eukaryota</taxon>
        <taxon>Fungi</taxon>
        <taxon>Dikarya</taxon>
        <taxon>Basidiomycota</taxon>
        <taxon>Agaricomycotina</taxon>
        <taxon>Agaricomycetes</taxon>
        <taxon>Polyporales</taxon>
        <taxon>Phanerochaetaceae</taxon>
        <taxon>Phanerochaete</taxon>
    </lineage>
</organism>
<feature type="region of interest" description="Disordered" evidence="1">
    <location>
        <begin position="435"/>
        <end position="457"/>
    </location>
</feature>
<dbReference type="GeneID" id="18917273"/>
<protein>
    <recommendedName>
        <fullName evidence="2">F-box domain-containing protein</fullName>
    </recommendedName>
</protein>
<evidence type="ECO:0000313" key="3">
    <source>
        <dbReference type="EMBL" id="EKM54860.1"/>
    </source>
</evidence>
<reference evidence="3 4" key="1">
    <citation type="journal article" date="2012" name="BMC Genomics">
        <title>Comparative genomics of the white-rot fungi, Phanerochaete carnosa and P. chrysosporium, to elucidate the genetic basis of the distinct wood types they colonize.</title>
        <authorList>
            <person name="Suzuki H."/>
            <person name="MacDonald J."/>
            <person name="Syed K."/>
            <person name="Salamov A."/>
            <person name="Hori C."/>
            <person name="Aerts A."/>
            <person name="Henrissat B."/>
            <person name="Wiebenga A."/>
            <person name="vanKuyk P.A."/>
            <person name="Barry K."/>
            <person name="Lindquist E."/>
            <person name="LaButti K."/>
            <person name="Lapidus A."/>
            <person name="Lucas S."/>
            <person name="Coutinho P."/>
            <person name="Gong Y."/>
            <person name="Samejima M."/>
            <person name="Mahadevan R."/>
            <person name="Abou-Zaid M."/>
            <person name="de Vries R.P."/>
            <person name="Igarashi K."/>
            <person name="Yadav J.S."/>
            <person name="Grigoriev I.V."/>
            <person name="Master E.R."/>
        </authorList>
    </citation>
    <scope>NUCLEOTIDE SEQUENCE [LARGE SCALE GENOMIC DNA]</scope>
    <source>
        <strain evidence="3 4">HHB-10118-sp</strain>
    </source>
</reference>
<evidence type="ECO:0000256" key="1">
    <source>
        <dbReference type="SAM" id="MobiDB-lite"/>
    </source>
</evidence>
<evidence type="ECO:0000259" key="2">
    <source>
        <dbReference type="Pfam" id="PF12937"/>
    </source>
</evidence>